<reference evidence="9" key="1">
    <citation type="submission" date="2015-04" db="UniProtKB">
        <authorList>
            <consortium name="EnsemblPlants"/>
        </authorList>
    </citation>
    <scope>IDENTIFICATION</scope>
</reference>
<evidence type="ECO:0000256" key="2">
    <source>
        <dbReference type="ARBA" id="ARBA00022801"/>
    </source>
</evidence>
<dbReference type="SUPFAM" id="SSF52540">
    <property type="entry name" value="P-loop containing nucleoside triphosphate hydrolases"/>
    <property type="match status" value="1"/>
</dbReference>
<dbReference type="InterPro" id="IPR045055">
    <property type="entry name" value="DNA2/NAM7-like"/>
</dbReference>
<feature type="domain" description="DUF6469" evidence="8">
    <location>
        <begin position="132"/>
        <end position="213"/>
    </location>
</feature>
<feature type="compositionally biased region" description="Polar residues" evidence="5">
    <location>
        <begin position="1294"/>
        <end position="1305"/>
    </location>
</feature>
<dbReference type="Proteomes" id="UP000026962">
    <property type="component" value="Chromosome 10"/>
</dbReference>
<feature type="compositionally biased region" description="Polar residues" evidence="5">
    <location>
        <begin position="1323"/>
        <end position="1338"/>
    </location>
</feature>
<feature type="domain" description="DNA2/NAM7 helicase helicase" evidence="6">
    <location>
        <begin position="644"/>
        <end position="726"/>
    </location>
</feature>
<name>A0A0E0MA66_ORYPU</name>
<dbReference type="OMA" id="NMITYDR"/>
<dbReference type="FunFam" id="3.40.50.300:FF:000326">
    <property type="entry name" value="P-loop containing nucleoside triphosphate hydrolase"/>
    <property type="match status" value="1"/>
</dbReference>
<evidence type="ECO:0000259" key="7">
    <source>
        <dbReference type="Pfam" id="PF13087"/>
    </source>
</evidence>
<evidence type="ECO:0000256" key="4">
    <source>
        <dbReference type="ARBA" id="ARBA00022840"/>
    </source>
</evidence>
<dbReference type="PANTHER" id="PTHR10887">
    <property type="entry name" value="DNA2/NAM7 HELICASE FAMILY"/>
    <property type="match status" value="1"/>
</dbReference>
<feature type="compositionally biased region" description="Basic and acidic residues" evidence="5">
    <location>
        <begin position="1"/>
        <end position="14"/>
    </location>
</feature>
<protein>
    <recommendedName>
        <fullName evidence="11">Helicase ATP-binding domain-containing protein</fullName>
    </recommendedName>
</protein>
<feature type="compositionally biased region" description="Polar residues" evidence="5">
    <location>
        <begin position="1349"/>
        <end position="1358"/>
    </location>
</feature>
<evidence type="ECO:0000313" key="10">
    <source>
        <dbReference type="Proteomes" id="UP000026962"/>
    </source>
</evidence>
<dbReference type="EnsemblPlants" id="OPUNC10G15390.1">
    <property type="protein sequence ID" value="OPUNC10G15390.1"/>
    <property type="gene ID" value="OPUNC10G15390"/>
</dbReference>
<dbReference type="eggNOG" id="KOG1801">
    <property type="taxonomic scope" value="Eukaryota"/>
</dbReference>
<evidence type="ECO:0000256" key="5">
    <source>
        <dbReference type="SAM" id="MobiDB-lite"/>
    </source>
</evidence>
<evidence type="ECO:0000313" key="9">
    <source>
        <dbReference type="EnsemblPlants" id="OPUNC10G15390.1"/>
    </source>
</evidence>
<dbReference type="Pfam" id="PF13087">
    <property type="entry name" value="AAA_12"/>
    <property type="match status" value="1"/>
</dbReference>
<evidence type="ECO:0000256" key="1">
    <source>
        <dbReference type="ARBA" id="ARBA00022741"/>
    </source>
</evidence>
<dbReference type="GO" id="GO:0004386">
    <property type="term" value="F:helicase activity"/>
    <property type="evidence" value="ECO:0007669"/>
    <property type="project" value="UniProtKB-KW"/>
</dbReference>
<feature type="compositionally biased region" description="Low complexity" evidence="5">
    <location>
        <begin position="42"/>
        <end position="61"/>
    </location>
</feature>
<dbReference type="CDD" id="cd18808">
    <property type="entry name" value="SF1_C_Upf1"/>
    <property type="match status" value="1"/>
</dbReference>
<dbReference type="InterPro" id="IPR045529">
    <property type="entry name" value="DUF6469"/>
</dbReference>
<feature type="region of interest" description="Disordered" evidence="5">
    <location>
        <begin position="1209"/>
        <end position="1396"/>
    </location>
</feature>
<evidence type="ECO:0008006" key="11">
    <source>
        <dbReference type="Google" id="ProtNLM"/>
    </source>
</evidence>
<keyword evidence="3" id="KW-0347">Helicase</keyword>
<feature type="compositionally biased region" description="Polar residues" evidence="5">
    <location>
        <begin position="1105"/>
        <end position="1137"/>
    </location>
</feature>
<keyword evidence="2" id="KW-0378">Hydrolase</keyword>
<dbReference type="InterPro" id="IPR027417">
    <property type="entry name" value="P-loop_NTPase"/>
</dbReference>
<feature type="domain" description="DNA2/NAM7 helicase helicase" evidence="6">
    <location>
        <begin position="364"/>
        <end position="482"/>
    </location>
</feature>
<dbReference type="PANTHER" id="PTHR10887:SF520">
    <property type="entry name" value="P-LOOP CONTAINING NUCLEOSIDE TRIPHOSPHATE HYDROLASE SUPERFAMILY PROTEIN"/>
    <property type="match status" value="1"/>
</dbReference>
<dbReference type="Pfam" id="PF20073">
    <property type="entry name" value="DUF6469"/>
    <property type="match status" value="1"/>
</dbReference>
<feature type="compositionally biased region" description="Basic and acidic residues" evidence="5">
    <location>
        <begin position="1385"/>
        <end position="1396"/>
    </location>
</feature>
<keyword evidence="10" id="KW-1185">Reference proteome</keyword>
<accession>A0A0E0MA66</accession>
<dbReference type="InterPro" id="IPR041679">
    <property type="entry name" value="DNA2/NAM7-like_C"/>
</dbReference>
<proteinExistence type="predicted"/>
<dbReference type="Gramene" id="OPUNC10G15390.1">
    <property type="protein sequence ID" value="OPUNC10G15390.1"/>
    <property type="gene ID" value="OPUNC10G15390"/>
</dbReference>
<reference evidence="9" key="2">
    <citation type="submission" date="2018-05" db="EMBL/GenBank/DDBJ databases">
        <title>OpunRS2 (Oryza punctata Reference Sequence Version 2).</title>
        <authorList>
            <person name="Zhang J."/>
            <person name="Kudrna D."/>
            <person name="Lee S."/>
            <person name="Talag J."/>
            <person name="Welchert J."/>
            <person name="Wing R.A."/>
        </authorList>
    </citation>
    <scope>NUCLEOTIDE SEQUENCE [LARGE SCALE GENOMIC DNA]</scope>
</reference>
<evidence type="ECO:0000259" key="6">
    <source>
        <dbReference type="Pfam" id="PF13086"/>
    </source>
</evidence>
<dbReference type="GO" id="GO:0005524">
    <property type="term" value="F:ATP binding"/>
    <property type="evidence" value="ECO:0007669"/>
    <property type="project" value="UniProtKB-KW"/>
</dbReference>
<feature type="compositionally biased region" description="Basic and acidic residues" evidence="5">
    <location>
        <begin position="1223"/>
        <end position="1237"/>
    </location>
</feature>
<dbReference type="Gene3D" id="3.40.50.300">
    <property type="entry name" value="P-loop containing nucleotide triphosphate hydrolases"/>
    <property type="match status" value="2"/>
</dbReference>
<evidence type="ECO:0000259" key="8">
    <source>
        <dbReference type="Pfam" id="PF20073"/>
    </source>
</evidence>
<feature type="domain" description="DNA2/NAM7 helicase-like C-terminal" evidence="7">
    <location>
        <begin position="734"/>
        <end position="929"/>
    </location>
</feature>
<dbReference type="GO" id="GO:0016787">
    <property type="term" value="F:hydrolase activity"/>
    <property type="evidence" value="ECO:0007669"/>
    <property type="project" value="UniProtKB-KW"/>
</dbReference>
<evidence type="ECO:0000256" key="3">
    <source>
        <dbReference type="ARBA" id="ARBA00022806"/>
    </source>
</evidence>
<keyword evidence="1" id="KW-0547">Nucleotide-binding</keyword>
<keyword evidence="4" id="KW-0067">ATP-binding</keyword>
<dbReference type="GO" id="GO:0005694">
    <property type="term" value="C:chromosome"/>
    <property type="evidence" value="ECO:0007669"/>
    <property type="project" value="UniProtKB-ARBA"/>
</dbReference>
<feature type="region of interest" description="Disordered" evidence="5">
    <location>
        <begin position="1"/>
        <end position="61"/>
    </location>
</feature>
<feature type="compositionally biased region" description="Basic and acidic residues" evidence="5">
    <location>
        <begin position="1260"/>
        <end position="1285"/>
    </location>
</feature>
<sequence>MRRRGGGDWGREGDPAEPSSSHAFDGGSDGDDDDGGGGWHQAAMKAGAGKGSSSSSSSGDSLWQWRSQGLSEVVLSWSVDQILNKDLLRDKVAKIPETFSSMEQYMTSFFGPLLEEVRGDMCSSMEDISKAPYASVLSVNAMRKGKGSYEIKLDKWRGVSHGCAIEGYKPKAADLLLISETRPTNQSDILKQSKSCVIVWVGKVQGNKMTVKASRRMETGVHGDERQQMGMNRYDKLYAEGFDKSWEMLDQEGVAPESSNSFMHENGHKGHSKDQKCFEKCSDLQEQNEMGICGNRSKRWSFCATYLTNMITYDRVWVVLRRGLTMDSKIVLSMLGKKIYATGHCKYCGSKTHDKIKDDLCNFKLNDSQLDAVASCISASECCHNSSVGLIWGPPGTGKTTTVAVMLHMLLMKEQRILACAPTNMAVLQVASRLIELIGAFSSSHRYSFGDIVLFGNKDRLHIGKELSKVYLDDRVHKLLRYFKREDGWKTCVDSVMKFLMNCISRYQMSLDIQKASSDGCNLTFKKYFTSKFSTLVKELAMCIDTFFDHLPTDSLGKNFDRMMFAKSLLDKLQQLLCANDVSDELLFTIFKPSDEPIDSSVSHDLTDDAIVDLHDHGISLDDPLEIKSLCIKTLMDLSNMRLPCEDNENSIRDLCLKQAKLVFCTASSSFELFRLQNVKPISILVIDEAAQLKECEALVPLLLPGIEHVLLIGDENQLSSLVKSKIAKDADFGRSLYERLCIMGYRKHLLEVQYRMHPGINKFPNANFYDNRISDGPSVQQEDYVKIYLPGPIYGAYSFIHIENDMEMLDELGQSSKNMVEVAVATNIVERLAKECSEKRQRTSLGVISPYTAQVIALQERLGKQFKNHEFLSVTVKSIDGFQGGEEDIILISTVRSNKNGKVGFLSDAGRINVALTRAKYCLWILGNGATLLASNSIWAELRNARNVNRWSSGSSRHDIVAAGNSRPMRWSHFPGSGNTRRSNSHDSRLNACHTKEDMHRTHFQRHESYSGDHSQVAPPNQYWHNGNRPSRGNYGYLEVFREHPNHHSGQDSRTRSYHETMCSTPQTGNGRFPYSGSIQREKSQRQTGILGERQPLGGDCNKGFQNGTSGYPCRRSSSQIRPNTHETSAPELQSMNKHRQFSSHPQQAPYRTFGGRGRGRPPYHGRDRGGWYERTNNHWMEEPHQVQNGTCSLPVTMQQGMKRNWCEAEASDSPQQVNAKIRSESADRPHWHDQRGGYGSASHQLPTIKPGDVPEQQPEMKTDSYKAEASDSPKDNTRVRPESVEQPYCQAQGDSSGTASQEPPATEEGGTASDLCEAVCHQSNTSGSPNRGSTEVTLEGAERPHCQAQTDGSGVASNEAPVPEQRWTEGDLGEAAEPGRGNAENKAESADADS</sequence>
<dbReference type="InterPro" id="IPR041677">
    <property type="entry name" value="DNA2/NAM7_AAA_11"/>
</dbReference>
<feature type="region of interest" description="Disordered" evidence="5">
    <location>
        <begin position="969"/>
        <end position="989"/>
    </location>
</feature>
<dbReference type="STRING" id="4537.A0A0E0MA66"/>
<organism evidence="9">
    <name type="scientific">Oryza punctata</name>
    <name type="common">Red rice</name>
    <dbReference type="NCBI Taxonomy" id="4537"/>
    <lineage>
        <taxon>Eukaryota</taxon>
        <taxon>Viridiplantae</taxon>
        <taxon>Streptophyta</taxon>
        <taxon>Embryophyta</taxon>
        <taxon>Tracheophyta</taxon>
        <taxon>Spermatophyta</taxon>
        <taxon>Magnoliopsida</taxon>
        <taxon>Liliopsida</taxon>
        <taxon>Poales</taxon>
        <taxon>Poaceae</taxon>
        <taxon>BOP clade</taxon>
        <taxon>Oryzoideae</taxon>
        <taxon>Oryzeae</taxon>
        <taxon>Oryzinae</taxon>
        <taxon>Oryza</taxon>
    </lineage>
</organism>
<dbReference type="InterPro" id="IPR047187">
    <property type="entry name" value="SF1_C_Upf1"/>
</dbReference>
<feature type="region of interest" description="Disordered" evidence="5">
    <location>
        <begin position="1065"/>
        <end position="1172"/>
    </location>
</feature>
<dbReference type="Pfam" id="PF13086">
    <property type="entry name" value="AAA_11"/>
    <property type="match status" value="2"/>
</dbReference>